<dbReference type="InterPro" id="IPR011622">
    <property type="entry name" value="7TMR_DISM_rcpt_extracell_dom2"/>
</dbReference>
<feature type="transmembrane region" description="Helical" evidence="7">
    <location>
        <begin position="205"/>
        <end position="221"/>
    </location>
</feature>
<dbReference type="SMART" id="SM00387">
    <property type="entry name" value="HATPase_c"/>
    <property type="match status" value="1"/>
</dbReference>
<dbReference type="PANTHER" id="PTHR43047">
    <property type="entry name" value="TWO-COMPONENT HISTIDINE PROTEIN KINASE"/>
    <property type="match status" value="1"/>
</dbReference>
<proteinExistence type="predicted"/>
<keyword evidence="3 6" id="KW-0597">Phosphoprotein</keyword>
<gene>
    <name evidence="10" type="ORF">ISO4_02312</name>
</gene>
<dbReference type="InterPro" id="IPR011623">
    <property type="entry name" value="7TMR_DISM_rcpt_extracell_dom1"/>
</dbReference>
<dbReference type="PANTHER" id="PTHR43047:SF64">
    <property type="entry name" value="HISTIDINE KINASE CONTAINING CHEY-HOMOLOGOUS RECEIVER DOMAIN AND PAS DOMAIN-RELATED"/>
    <property type="match status" value="1"/>
</dbReference>
<dbReference type="Pfam" id="PF02518">
    <property type="entry name" value="HATPase_c"/>
    <property type="match status" value="1"/>
</dbReference>
<dbReference type="Gene3D" id="1.10.287.130">
    <property type="match status" value="1"/>
</dbReference>
<dbReference type="InterPro" id="IPR011006">
    <property type="entry name" value="CheY-like_superfamily"/>
</dbReference>
<dbReference type="SMART" id="SM00388">
    <property type="entry name" value="HisKA"/>
    <property type="match status" value="1"/>
</dbReference>
<dbReference type="PRINTS" id="PR00344">
    <property type="entry name" value="BCTRLSENSOR"/>
</dbReference>
<dbReference type="InterPro" id="IPR005467">
    <property type="entry name" value="His_kinase_dom"/>
</dbReference>
<comment type="caution">
    <text evidence="10">The sequence shown here is derived from an EMBL/GenBank/DDBJ whole genome shotgun (WGS) entry which is preliminary data.</text>
</comment>
<feature type="transmembrane region" description="Helical" evidence="7">
    <location>
        <begin position="327"/>
        <end position="347"/>
    </location>
</feature>
<dbReference type="Pfam" id="PF07696">
    <property type="entry name" value="7TMR-DISMED2"/>
    <property type="match status" value="1"/>
</dbReference>
<dbReference type="EC" id="2.7.13.3" evidence="2"/>
<evidence type="ECO:0000256" key="4">
    <source>
        <dbReference type="ARBA" id="ARBA00022679"/>
    </source>
</evidence>
<evidence type="ECO:0000256" key="5">
    <source>
        <dbReference type="ARBA" id="ARBA00022777"/>
    </source>
</evidence>
<dbReference type="InterPro" id="IPR003594">
    <property type="entry name" value="HATPase_dom"/>
</dbReference>
<protein>
    <recommendedName>
        <fullName evidence="2">histidine kinase</fullName>
        <ecNumber evidence="2">2.7.13.3</ecNumber>
    </recommendedName>
</protein>
<dbReference type="CDD" id="cd16922">
    <property type="entry name" value="HATPase_EvgS-ArcB-TorS-like"/>
    <property type="match status" value="1"/>
</dbReference>
<dbReference type="SUPFAM" id="SSF52172">
    <property type="entry name" value="CheY-like"/>
    <property type="match status" value="1"/>
</dbReference>
<dbReference type="SMART" id="SM00448">
    <property type="entry name" value="REC"/>
    <property type="match status" value="1"/>
</dbReference>
<dbReference type="InterPro" id="IPR004358">
    <property type="entry name" value="Sig_transdc_His_kin-like_C"/>
</dbReference>
<dbReference type="Pfam" id="PF07695">
    <property type="entry name" value="7TMR-DISM_7TM"/>
    <property type="match status" value="1"/>
</dbReference>
<evidence type="ECO:0000256" key="1">
    <source>
        <dbReference type="ARBA" id="ARBA00000085"/>
    </source>
</evidence>
<dbReference type="PROSITE" id="PS50109">
    <property type="entry name" value="HIS_KIN"/>
    <property type="match status" value="1"/>
</dbReference>
<evidence type="ECO:0000256" key="7">
    <source>
        <dbReference type="SAM" id="Phobius"/>
    </source>
</evidence>
<dbReference type="InterPro" id="IPR003661">
    <property type="entry name" value="HisK_dim/P_dom"/>
</dbReference>
<dbReference type="Pfam" id="PF00512">
    <property type="entry name" value="HisKA"/>
    <property type="match status" value="1"/>
</dbReference>
<dbReference type="Proteomes" id="UP000644441">
    <property type="component" value="Unassembled WGS sequence"/>
</dbReference>
<dbReference type="Pfam" id="PF00072">
    <property type="entry name" value="Response_reg"/>
    <property type="match status" value="1"/>
</dbReference>
<dbReference type="SUPFAM" id="SSF47384">
    <property type="entry name" value="Homodimeric domain of signal transducing histidine kinase"/>
    <property type="match status" value="1"/>
</dbReference>
<keyword evidence="4" id="KW-0808">Transferase</keyword>
<keyword evidence="7" id="KW-0472">Membrane</keyword>
<dbReference type="InterPro" id="IPR036890">
    <property type="entry name" value="HATPase_C_sf"/>
</dbReference>
<dbReference type="EMBL" id="ARXR01000020">
    <property type="protein sequence ID" value="MBF5053710.1"/>
    <property type="molecule type" value="Genomic_DNA"/>
</dbReference>
<dbReference type="Gene3D" id="2.60.40.2380">
    <property type="match status" value="1"/>
</dbReference>
<dbReference type="Gene3D" id="3.30.565.10">
    <property type="entry name" value="Histidine kinase-like ATPase, C-terminal domain"/>
    <property type="match status" value="1"/>
</dbReference>
<dbReference type="PROSITE" id="PS50110">
    <property type="entry name" value="RESPONSE_REGULATORY"/>
    <property type="match status" value="1"/>
</dbReference>
<evidence type="ECO:0000256" key="2">
    <source>
        <dbReference type="ARBA" id="ARBA00012438"/>
    </source>
</evidence>
<feature type="transmembrane region" description="Helical" evidence="7">
    <location>
        <begin position="241"/>
        <end position="261"/>
    </location>
</feature>
<organism evidence="10 11">
    <name type="scientific">Alloalcanivorax venustensis ISO4</name>
    <dbReference type="NCBI Taxonomy" id="1177184"/>
    <lineage>
        <taxon>Bacteria</taxon>
        <taxon>Pseudomonadati</taxon>
        <taxon>Pseudomonadota</taxon>
        <taxon>Gammaproteobacteria</taxon>
        <taxon>Oceanospirillales</taxon>
        <taxon>Alcanivoracaceae</taxon>
        <taxon>Alloalcanivorax</taxon>
    </lineage>
</organism>
<evidence type="ECO:0000259" key="9">
    <source>
        <dbReference type="PROSITE" id="PS50110"/>
    </source>
</evidence>
<keyword evidence="11" id="KW-1185">Reference proteome</keyword>
<feature type="domain" description="Histidine kinase" evidence="8">
    <location>
        <begin position="421"/>
        <end position="640"/>
    </location>
</feature>
<dbReference type="GO" id="GO:0016301">
    <property type="term" value="F:kinase activity"/>
    <property type="evidence" value="ECO:0007669"/>
    <property type="project" value="UniProtKB-KW"/>
</dbReference>
<accession>A0ABS0AKD0</accession>
<dbReference type="InterPro" id="IPR001789">
    <property type="entry name" value="Sig_transdc_resp-reg_receiver"/>
</dbReference>
<keyword evidence="7" id="KW-0812">Transmembrane</keyword>
<reference evidence="10 11" key="1">
    <citation type="submission" date="2012-09" db="EMBL/GenBank/DDBJ databases">
        <title>Genome Sequence of alkane-degrading Bacterium Alcanivorax venustensis ISO4.</title>
        <authorList>
            <person name="Lai Q."/>
            <person name="Shao Z."/>
        </authorList>
    </citation>
    <scope>NUCLEOTIDE SEQUENCE [LARGE SCALE GENOMIC DNA]</scope>
    <source>
        <strain evidence="10 11">ISO4</strain>
    </source>
</reference>
<feature type="transmembrane region" description="Helical" evidence="7">
    <location>
        <begin position="295"/>
        <end position="315"/>
    </location>
</feature>
<dbReference type="InterPro" id="IPR036097">
    <property type="entry name" value="HisK_dim/P_sf"/>
</dbReference>
<feature type="transmembrane region" description="Helical" evidence="7">
    <location>
        <begin position="273"/>
        <end position="289"/>
    </location>
</feature>
<evidence type="ECO:0000313" key="11">
    <source>
        <dbReference type="Proteomes" id="UP000644441"/>
    </source>
</evidence>
<evidence type="ECO:0000256" key="6">
    <source>
        <dbReference type="PROSITE-ProRule" id="PRU00169"/>
    </source>
</evidence>
<evidence type="ECO:0000259" key="8">
    <source>
        <dbReference type="PROSITE" id="PS50109"/>
    </source>
</evidence>
<dbReference type="CDD" id="cd00082">
    <property type="entry name" value="HisKA"/>
    <property type="match status" value="1"/>
</dbReference>
<feature type="transmembrane region" description="Helical" evidence="7">
    <location>
        <begin position="179"/>
        <end position="198"/>
    </location>
</feature>
<keyword evidence="7" id="KW-1133">Transmembrane helix</keyword>
<keyword evidence="5 10" id="KW-0418">Kinase</keyword>
<name>A0ABS0AKD0_9GAMM</name>
<sequence length="790" mass="88093">MAALCFLLFAGTVQALELGKQRSDYQASPDLRWLEAAPGELSPEQALEALRSGKGQRLGSRYPAMGFREQDQWFLLSLDNQSDTGLWYLRAGRPHLDYLDLYIYDTAGTLLRHQRSGDRVPFAERPFPHHQLVFPLAIPQQAQWSVLFRARGDNVIDFPLSIRAPDEFNQHDGYLKLSYGFYFGSVLIMCLFNLLIFFSIREPSYLLYVLYLGFFGLNLFAREGLAYQWLWPGASEWNHRSLPVLNLLTLAFSMFFSCSFLELKKAAPGLNRVLMLVGLALIALAPFTLLNFTFFIQFSSAIIFPWPFIAIALAIWSIRQGYQPARFFLLAFTAVGLASVIYILKTFNLIGGSWLIENALQLGTVTEALLLSFALAHRMTTLKSENERIHKEAQEALERRVEERTHELNTALSARSEFLAVMSHEIRTPLNGIIGTVDMLRDSDLDEAQRRQLHVIEQSGNTLLDLINDVLDYSRLDAGKMPIEQTGLDLPALIGECVALFEHRARLNANALSENLDPDLGEYCVGDPVRLRQILVNLISNAVKFTENGRIQVSARRDEANRDYVLFEITDTGIGIPADQQSRLFDYFHQGDQTSRRRYGGTGLGLAICRQLAEIMGGEIGFQSSEAGGSCFWVRLPLPAGKAQAEAAVPEQERPASVVGARLLIVDDNHINLLVAEGLCRKLGHQCETAESGAEALAVLLSRPAQFDLILMDCEMPDMDGFETTRAIQGLQRQGRLPVIPVIALTAHAVPDKIAACHDAGMIGHIAKPVNLRRLDEALSGALRGMANSR</sequence>
<dbReference type="CDD" id="cd17546">
    <property type="entry name" value="REC_hyHK_CKI1_RcsC-like"/>
    <property type="match status" value="1"/>
</dbReference>
<evidence type="ECO:0000256" key="3">
    <source>
        <dbReference type="ARBA" id="ARBA00022553"/>
    </source>
</evidence>
<dbReference type="Gene3D" id="3.40.50.2300">
    <property type="match status" value="1"/>
</dbReference>
<feature type="domain" description="Response regulatory" evidence="9">
    <location>
        <begin position="662"/>
        <end position="783"/>
    </location>
</feature>
<evidence type="ECO:0000313" key="10">
    <source>
        <dbReference type="EMBL" id="MBF5053710.1"/>
    </source>
</evidence>
<dbReference type="SUPFAM" id="SSF55874">
    <property type="entry name" value="ATPase domain of HSP90 chaperone/DNA topoisomerase II/histidine kinase"/>
    <property type="match status" value="1"/>
</dbReference>
<feature type="modified residue" description="4-aspartylphosphate" evidence="6">
    <location>
        <position position="713"/>
    </location>
</feature>
<comment type="catalytic activity">
    <reaction evidence="1">
        <text>ATP + protein L-histidine = ADP + protein N-phospho-L-histidine.</text>
        <dbReference type="EC" id="2.7.13.3"/>
    </reaction>
</comment>